<dbReference type="PANTHER" id="PTHR42715">
    <property type="entry name" value="BETA-GLUCOSIDASE"/>
    <property type="match status" value="1"/>
</dbReference>
<dbReference type="PROSITE" id="PS51820">
    <property type="entry name" value="PA14"/>
    <property type="match status" value="1"/>
</dbReference>
<dbReference type="InterPro" id="IPR002772">
    <property type="entry name" value="Glyco_hydro_3_C"/>
</dbReference>
<dbReference type="GO" id="GO:0005975">
    <property type="term" value="P:carbohydrate metabolic process"/>
    <property type="evidence" value="ECO:0007669"/>
    <property type="project" value="InterPro"/>
</dbReference>
<evidence type="ECO:0000256" key="2">
    <source>
        <dbReference type="ARBA" id="ARBA00022801"/>
    </source>
</evidence>
<dbReference type="Gene3D" id="2.60.120.260">
    <property type="entry name" value="Galactose-binding domain-like"/>
    <property type="match status" value="1"/>
</dbReference>
<dbReference type="InterPro" id="IPR017853">
    <property type="entry name" value="GH"/>
</dbReference>
<dbReference type="SMART" id="SM00758">
    <property type="entry name" value="PA14"/>
    <property type="match status" value="1"/>
</dbReference>
<dbReference type="InterPro" id="IPR013783">
    <property type="entry name" value="Ig-like_fold"/>
</dbReference>
<accession>A0A9D9HC89</accession>
<comment type="similarity">
    <text evidence="1">Belongs to the glycosyl hydrolase 3 family.</text>
</comment>
<dbReference type="Pfam" id="PF00933">
    <property type="entry name" value="Glyco_hydro_3"/>
    <property type="match status" value="1"/>
</dbReference>
<proteinExistence type="inferred from homology"/>
<dbReference type="EMBL" id="JADIMO010000022">
    <property type="protein sequence ID" value="MBO8444437.1"/>
    <property type="molecule type" value="Genomic_DNA"/>
</dbReference>
<dbReference type="GO" id="GO:0008422">
    <property type="term" value="F:beta-glucosidase activity"/>
    <property type="evidence" value="ECO:0007669"/>
    <property type="project" value="UniProtKB-ARBA"/>
</dbReference>
<dbReference type="Pfam" id="PF07691">
    <property type="entry name" value="PA14"/>
    <property type="match status" value="1"/>
</dbReference>
<reference evidence="4" key="1">
    <citation type="submission" date="2020-10" db="EMBL/GenBank/DDBJ databases">
        <authorList>
            <person name="Gilroy R."/>
        </authorList>
    </citation>
    <scope>NUCLEOTIDE SEQUENCE</scope>
    <source>
        <strain evidence="4">D5-748</strain>
    </source>
</reference>
<dbReference type="InterPro" id="IPR036881">
    <property type="entry name" value="Glyco_hydro_3_C_sf"/>
</dbReference>
<dbReference type="InterPro" id="IPR026891">
    <property type="entry name" value="Fn3-like"/>
</dbReference>
<dbReference type="Pfam" id="PF14310">
    <property type="entry name" value="Fn3-like"/>
    <property type="match status" value="1"/>
</dbReference>
<dbReference type="SUPFAM" id="SSF51445">
    <property type="entry name" value="(Trans)glycosidases"/>
    <property type="match status" value="1"/>
</dbReference>
<protein>
    <submittedName>
        <fullName evidence="4">Glycoside hydrolase family 3 C-terminal domain-containing protein</fullName>
    </submittedName>
</protein>
<dbReference type="InterPro" id="IPR011658">
    <property type="entry name" value="PA14_dom"/>
</dbReference>
<dbReference type="InterPro" id="IPR050288">
    <property type="entry name" value="Cellulose_deg_GH3"/>
</dbReference>
<evidence type="ECO:0000313" key="4">
    <source>
        <dbReference type="EMBL" id="MBO8444437.1"/>
    </source>
</evidence>
<dbReference type="PANTHER" id="PTHR42715:SF10">
    <property type="entry name" value="BETA-GLUCOSIDASE"/>
    <property type="match status" value="1"/>
</dbReference>
<dbReference type="SMART" id="SM01217">
    <property type="entry name" value="Fn3_like"/>
    <property type="match status" value="1"/>
</dbReference>
<evidence type="ECO:0000313" key="5">
    <source>
        <dbReference type="Proteomes" id="UP000823619"/>
    </source>
</evidence>
<dbReference type="SUPFAM" id="SSF52279">
    <property type="entry name" value="Beta-D-glucan exohydrolase, C-terminal domain"/>
    <property type="match status" value="1"/>
</dbReference>
<organism evidence="4 5">
    <name type="scientific">Candidatus Cryptobacteroides merdavium</name>
    <dbReference type="NCBI Taxonomy" id="2840769"/>
    <lineage>
        <taxon>Bacteria</taxon>
        <taxon>Pseudomonadati</taxon>
        <taxon>Bacteroidota</taxon>
        <taxon>Bacteroidia</taxon>
        <taxon>Bacteroidales</taxon>
        <taxon>Candidatus Cryptobacteroides</taxon>
    </lineage>
</organism>
<name>A0A9D9HC89_9BACT</name>
<dbReference type="AlphaFoldDB" id="A0A9D9HC89"/>
<dbReference type="Pfam" id="PF01915">
    <property type="entry name" value="Glyco_hydro_3_C"/>
    <property type="match status" value="1"/>
</dbReference>
<dbReference type="Proteomes" id="UP000823619">
    <property type="component" value="Unassembled WGS sequence"/>
</dbReference>
<reference evidence="4" key="2">
    <citation type="journal article" date="2021" name="PeerJ">
        <title>Extensive microbial diversity within the chicken gut microbiome revealed by metagenomics and culture.</title>
        <authorList>
            <person name="Gilroy R."/>
            <person name="Ravi A."/>
            <person name="Getino M."/>
            <person name="Pursley I."/>
            <person name="Horton D.L."/>
            <person name="Alikhan N.F."/>
            <person name="Baker D."/>
            <person name="Gharbi K."/>
            <person name="Hall N."/>
            <person name="Watson M."/>
            <person name="Adriaenssens E.M."/>
            <person name="Foster-Nyarko E."/>
            <person name="Jarju S."/>
            <person name="Secka A."/>
            <person name="Antonio M."/>
            <person name="Oren A."/>
            <person name="Chaudhuri R.R."/>
            <person name="La Ragione R."/>
            <person name="Hildebrand F."/>
            <person name="Pallen M.J."/>
        </authorList>
    </citation>
    <scope>NUCLEOTIDE SEQUENCE</scope>
    <source>
        <strain evidence="4">D5-748</strain>
    </source>
</reference>
<sequence>MTSVSEEEAAPAVRVVITKEDSLRAADLVSRMTLEEKISYIAGEKSFHLRAVDRLGIPAIKIADGPVGIRNNTKSTLYPCGTLTASAWNRELASRLGHGLGQDAKARGVSILLGPGVNIYRAPMLGRNYEYFGEDPYLTSETAKQYILGVQDEGVMAVVKHFAANNQLEPNRHSVSSDVDERTLHEIYFPAFRKAVQEAGVGSVMDSYNLVWGLHSTENPWLNIRILRDLWGFDGIVMSDWTSVYSTSGAVNGGLDLECPKAVYFTPEKILPLMETGVIDEAAIDEKVQHILQTFSAFGFLDAPAGDPSIPEDNPASRQTALDIARQGIVLLKNEAVGKKKNALPLGKGHILVLGPNADVIPTGGGSGFVTPISTVSVYQGLKNACGEKNVELLSDAELYKDIIPEIRTSAQDGQQGFNVRYYNNVRPEGEIFFSGTEQSVDHAWGYGSPMEGLPDDKFAAAWSGFYTAVSDGVVRFEMAGDDGYRITVDGKVLGGDWGNHSYSTRTAFLDVKAGQTYDILFEFFDNAGEAKVSLKAGLMDESLLEKSIDRADAVVFCAGFNSNTEGEGWDRPFAMQKSQTDLISRITSMHDNVAVVINAGGGVDFRGWSDGVEAILMAWYPGQEGGTAVAEILTGKISPSGKLPITIERSWEDNPVHDSYYDEKKRVTYTEGVFVGYRGYDRKADADEVWATGKCWPEGVCWPFGYGLSYTSFEYSGLNLDRISDTEVRVDFDITNTGRMDAWETAQIYVGDVECSVPRPLKELKGYEKVFLKKGETKHVSVTLDAGAFSFFDIRQDRFVVEPGTFRIYVGPSSAELPLRQEITL</sequence>
<evidence type="ECO:0000259" key="3">
    <source>
        <dbReference type="PROSITE" id="PS51820"/>
    </source>
</evidence>
<dbReference type="Gene3D" id="3.40.50.1700">
    <property type="entry name" value="Glycoside hydrolase family 3 C-terminal domain"/>
    <property type="match status" value="1"/>
</dbReference>
<dbReference type="InterPro" id="IPR036962">
    <property type="entry name" value="Glyco_hydro_3_N_sf"/>
</dbReference>
<dbReference type="PRINTS" id="PR00133">
    <property type="entry name" value="GLHYDRLASE3"/>
</dbReference>
<gene>
    <name evidence="4" type="ORF">IAC23_01900</name>
</gene>
<comment type="caution">
    <text evidence="4">The sequence shown here is derived from an EMBL/GenBank/DDBJ whole genome shotgun (WGS) entry which is preliminary data.</text>
</comment>
<feature type="domain" description="PA14" evidence="3">
    <location>
        <begin position="413"/>
        <end position="553"/>
    </location>
</feature>
<dbReference type="InterPro" id="IPR037524">
    <property type="entry name" value="PA14/GLEYA"/>
</dbReference>
<dbReference type="Gene3D" id="2.60.40.10">
    <property type="entry name" value="Immunoglobulins"/>
    <property type="match status" value="1"/>
</dbReference>
<dbReference type="Gene3D" id="3.20.20.300">
    <property type="entry name" value="Glycoside hydrolase, family 3, N-terminal domain"/>
    <property type="match status" value="1"/>
</dbReference>
<dbReference type="FunFam" id="2.60.40.10:FF:000495">
    <property type="entry name" value="Periplasmic beta-glucosidase"/>
    <property type="match status" value="1"/>
</dbReference>
<dbReference type="InterPro" id="IPR001764">
    <property type="entry name" value="Glyco_hydro_3_N"/>
</dbReference>
<keyword evidence="2 4" id="KW-0378">Hydrolase</keyword>
<evidence type="ECO:0000256" key="1">
    <source>
        <dbReference type="ARBA" id="ARBA00005336"/>
    </source>
</evidence>